<dbReference type="InterPro" id="IPR010840">
    <property type="entry name" value="YqiJ_OB"/>
</dbReference>
<keyword evidence="1" id="KW-0472">Membrane</keyword>
<protein>
    <submittedName>
        <fullName evidence="4">YqiJ protein</fullName>
    </submittedName>
</protein>
<feature type="transmembrane region" description="Helical" evidence="1">
    <location>
        <begin position="118"/>
        <end position="139"/>
    </location>
</feature>
<feature type="transmembrane region" description="Helical" evidence="1">
    <location>
        <begin position="12"/>
        <end position="33"/>
    </location>
</feature>
<sequence>MLTTLFSPPVAPFTTAIVVLAGLLVLELVMLAMGGSLIAETDGPEIGVDVPDLDLPEIEALEMGEIDVGELELTDTPEPGVPALGWTGLGRVPFLIWFAALLTGFGGTGIAVQLTGPWPLWLVAPGAALAGLVFTRSFAGTFARLIPQTETSVQTERQLARRRGTVTQGTARRGRPAEVRVTDRYGNTHYVRAEPFRDDAELGRGTDVLMVYDRGTRTLRMIEL</sequence>
<gene>
    <name evidence="4" type="primary">yqiJ</name>
    <name evidence="4" type="ORF">jaqu_02010</name>
</gene>
<dbReference type="InterPro" id="IPR048376">
    <property type="entry name" value="YqiJ_N"/>
</dbReference>
<evidence type="ECO:0000259" key="3">
    <source>
        <dbReference type="Pfam" id="PF21001"/>
    </source>
</evidence>
<evidence type="ECO:0000259" key="2">
    <source>
        <dbReference type="Pfam" id="PF07290"/>
    </source>
</evidence>
<comment type="caution">
    <text evidence="4">The sequence shown here is derived from an EMBL/GenBank/DDBJ whole genome shotgun (WGS) entry which is preliminary data.</text>
</comment>
<keyword evidence="5" id="KW-1185">Reference proteome</keyword>
<accession>A0A0D1EM67</accession>
<evidence type="ECO:0000256" key="1">
    <source>
        <dbReference type="SAM" id="Phobius"/>
    </source>
</evidence>
<keyword evidence="1" id="KW-0812">Transmembrane</keyword>
<feature type="domain" description="Inner membrane protein YqiJ N-terminal" evidence="3">
    <location>
        <begin position="12"/>
        <end position="136"/>
    </location>
</feature>
<dbReference type="Proteomes" id="UP000032232">
    <property type="component" value="Unassembled WGS sequence"/>
</dbReference>
<dbReference type="Pfam" id="PF21001">
    <property type="entry name" value="YqiJ_N"/>
    <property type="match status" value="1"/>
</dbReference>
<dbReference type="PATRIC" id="fig|935700.4.peg.221"/>
<proteinExistence type="predicted"/>
<evidence type="ECO:0000313" key="4">
    <source>
        <dbReference type="EMBL" id="KIT18076.1"/>
    </source>
</evidence>
<dbReference type="RefSeq" id="WP_043917076.1">
    <property type="nucleotide sequence ID" value="NZ_JYFE01000005.1"/>
</dbReference>
<dbReference type="EMBL" id="JYFE01000005">
    <property type="protein sequence ID" value="KIT18076.1"/>
    <property type="molecule type" value="Genomic_DNA"/>
</dbReference>
<dbReference type="Pfam" id="PF07290">
    <property type="entry name" value="YqiJ_OB"/>
    <property type="match status" value="1"/>
</dbReference>
<dbReference type="AlphaFoldDB" id="A0A0D1EM67"/>
<name>A0A0D1EM67_9RHOB</name>
<evidence type="ECO:0000313" key="5">
    <source>
        <dbReference type="Proteomes" id="UP000032232"/>
    </source>
</evidence>
<feature type="transmembrane region" description="Helical" evidence="1">
    <location>
        <begin position="94"/>
        <end position="112"/>
    </location>
</feature>
<keyword evidence="1" id="KW-1133">Transmembrane helix</keyword>
<organism evidence="4 5">
    <name type="scientific">Jannaschia aquimarina</name>
    <dbReference type="NCBI Taxonomy" id="935700"/>
    <lineage>
        <taxon>Bacteria</taxon>
        <taxon>Pseudomonadati</taxon>
        <taxon>Pseudomonadota</taxon>
        <taxon>Alphaproteobacteria</taxon>
        <taxon>Rhodobacterales</taxon>
        <taxon>Roseobacteraceae</taxon>
        <taxon>Jannaschia</taxon>
    </lineage>
</organism>
<reference evidence="4 5" key="1">
    <citation type="submission" date="2015-02" db="EMBL/GenBank/DDBJ databases">
        <title>Genome Sequence of Jannaschia aquimarina DSM28248, a member of the Roseobacter clade.</title>
        <authorList>
            <person name="Voget S."/>
            <person name="Daniel R."/>
        </authorList>
    </citation>
    <scope>NUCLEOTIDE SEQUENCE [LARGE SCALE GENOMIC DNA]</scope>
    <source>
        <strain evidence="4 5">GSW-M26</strain>
    </source>
</reference>
<dbReference type="OrthoDB" id="5421421at2"/>
<feature type="domain" description="Inner membrane protein YqiJ OB-fold" evidence="2">
    <location>
        <begin position="161"/>
        <end position="216"/>
    </location>
</feature>
<dbReference type="STRING" id="935700.jaqu_02010"/>